<dbReference type="GeneID" id="20325994"/>
<evidence type="ECO:0000313" key="1">
    <source>
        <dbReference type="EMBL" id="KER19385.1"/>
    </source>
</evidence>
<gene>
    <name evidence="1" type="ORF">T265_11826</name>
</gene>
<keyword evidence="2" id="KW-1185">Reference proteome</keyword>
<evidence type="ECO:0000313" key="2">
    <source>
        <dbReference type="Proteomes" id="UP000054324"/>
    </source>
</evidence>
<reference evidence="1 2" key="1">
    <citation type="submission" date="2013-11" db="EMBL/GenBank/DDBJ databases">
        <title>Opisthorchis viverrini - life in the bile duct.</title>
        <authorList>
            <person name="Young N.D."/>
            <person name="Nagarajan N."/>
            <person name="Lin S.J."/>
            <person name="Korhonen P.K."/>
            <person name="Jex A.R."/>
            <person name="Hall R.S."/>
            <person name="Safavi-Hemami H."/>
            <person name="Kaewkong W."/>
            <person name="Bertrand D."/>
            <person name="Gao S."/>
            <person name="Seet Q."/>
            <person name="Wongkham S."/>
            <person name="Teh B.T."/>
            <person name="Wongkham C."/>
            <person name="Intapan P.M."/>
            <person name="Maleewong W."/>
            <person name="Yang X."/>
            <person name="Hu M."/>
            <person name="Wang Z."/>
            <person name="Hofmann A."/>
            <person name="Sternberg P.W."/>
            <person name="Tan P."/>
            <person name="Wang J."/>
            <person name="Gasser R.B."/>
        </authorList>
    </citation>
    <scope>NUCLEOTIDE SEQUENCE [LARGE SCALE GENOMIC DNA]</scope>
</reference>
<dbReference type="KEGG" id="ovi:T265_11826"/>
<protein>
    <submittedName>
        <fullName evidence="1">Uncharacterized protein</fullName>
    </submittedName>
</protein>
<name>A0A074Z815_OPIVI</name>
<sequence>MSDKLKDLLENMPNKRQTATVHAMNIAHSKSNRTDNQRAAAIFMKKMLVCSSTKSLITFTSEILCTR</sequence>
<dbReference type="AlphaFoldDB" id="A0A074Z815"/>
<dbReference type="EMBL" id="KL597227">
    <property type="protein sequence ID" value="KER19385.1"/>
    <property type="molecule type" value="Genomic_DNA"/>
</dbReference>
<proteinExistence type="predicted"/>
<dbReference type="Proteomes" id="UP000054324">
    <property type="component" value="Unassembled WGS sequence"/>
</dbReference>
<accession>A0A074Z815</accession>
<organism evidence="1 2">
    <name type="scientific">Opisthorchis viverrini</name>
    <name type="common">Southeast Asian liver fluke</name>
    <dbReference type="NCBI Taxonomy" id="6198"/>
    <lineage>
        <taxon>Eukaryota</taxon>
        <taxon>Metazoa</taxon>
        <taxon>Spiralia</taxon>
        <taxon>Lophotrochozoa</taxon>
        <taxon>Platyhelminthes</taxon>
        <taxon>Trematoda</taxon>
        <taxon>Digenea</taxon>
        <taxon>Opisthorchiida</taxon>
        <taxon>Opisthorchiata</taxon>
        <taxon>Opisthorchiidae</taxon>
        <taxon>Opisthorchis</taxon>
    </lineage>
</organism>
<dbReference type="RefSeq" id="XP_009176870.1">
    <property type="nucleotide sequence ID" value="XM_009178606.1"/>
</dbReference>
<dbReference type="CTD" id="20325994"/>